<dbReference type="PANTHER" id="PTHR42733:SF12">
    <property type="entry name" value="PROTEINASE"/>
    <property type="match status" value="1"/>
</dbReference>
<gene>
    <name evidence="3" type="ORF">CEG14_09185</name>
</gene>
<accession>A0A261SCY0</accession>
<sequence>MAKLKDLTIAVLAVDGFEQVELTGPRDALQKEGARTVLISAKTEPILGMHHDKPGDKFEVDLTFVQADAEPGEFDAVLLPGGVVNADEIRMHPKAQSFVRAMVEADKPVAVICHGAWLLISAGLVRGRKLTSWPSLQDDLRNAGAEWVDQEVVEDGRFISSRKPDDIPAFNRALIAALQKG</sequence>
<keyword evidence="3" id="KW-0378">Hydrolase</keyword>
<dbReference type="InterPro" id="IPR029062">
    <property type="entry name" value="Class_I_gatase-like"/>
</dbReference>
<dbReference type="GO" id="GO:0006508">
    <property type="term" value="P:proteolysis"/>
    <property type="evidence" value="ECO:0007669"/>
    <property type="project" value="UniProtKB-KW"/>
</dbReference>
<evidence type="ECO:0000256" key="1">
    <source>
        <dbReference type="ARBA" id="ARBA00008542"/>
    </source>
</evidence>
<evidence type="ECO:0000259" key="2">
    <source>
        <dbReference type="Pfam" id="PF01965"/>
    </source>
</evidence>
<dbReference type="Pfam" id="PF01965">
    <property type="entry name" value="DJ-1_PfpI"/>
    <property type="match status" value="1"/>
</dbReference>
<dbReference type="SUPFAM" id="SSF52317">
    <property type="entry name" value="Class I glutamine amidotransferase-like"/>
    <property type="match status" value="1"/>
</dbReference>
<name>A0A261SCY0_9BORD</name>
<dbReference type="PROSITE" id="PS51276">
    <property type="entry name" value="PEPTIDASE_C56_PFPI"/>
    <property type="match status" value="1"/>
</dbReference>
<evidence type="ECO:0000313" key="3">
    <source>
        <dbReference type="EMBL" id="OZI35268.1"/>
    </source>
</evidence>
<dbReference type="CDD" id="cd03134">
    <property type="entry name" value="GATase1_PfpI_like"/>
    <property type="match status" value="1"/>
</dbReference>
<dbReference type="EMBL" id="NEVL01000003">
    <property type="protein sequence ID" value="OZI35268.1"/>
    <property type="molecule type" value="Genomic_DNA"/>
</dbReference>
<feature type="domain" description="DJ-1/PfpI" evidence="2">
    <location>
        <begin position="9"/>
        <end position="176"/>
    </location>
</feature>
<evidence type="ECO:0000313" key="4">
    <source>
        <dbReference type="Proteomes" id="UP000217005"/>
    </source>
</evidence>
<comment type="caution">
    <text evidence="3">The sequence shown here is derived from an EMBL/GenBank/DDBJ whole genome shotgun (WGS) entry which is preliminary data.</text>
</comment>
<dbReference type="RefSeq" id="WP_094826078.1">
    <property type="nucleotide sequence ID" value="NZ_NEVL01000003.1"/>
</dbReference>
<comment type="similarity">
    <text evidence="1">Belongs to the peptidase C56 family.</text>
</comment>
<reference evidence="3 4" key="1">
    <citation type="submission" date="2017-05" db="EMBL/GenBank/DDBJ databases">
        <title>Complete and WGS of Bordetella genogroups.</title>
        <authorList>
            <person name="Spilker T."/>
            <person name="LiPuma J."/>
        </authorList>
    </citation>
    <scope>NUCLEOTIDE SEQUENCE [LARGE SCALE GENOMIC DNA]</scope>
    <source>
        <strain evidence="3 4">AU17610</strain>
    </source>
</reference>
<dbReference type="AlphaFoldDB" id="A0A261SCY0"/>
<dbReference type="Gene3D" id="3.40.50.880">
    <property type="match status" value="1"/>
</dbReference>
<keyword evidence="3" id="KW-0645">Protease</keyword>
<dbReference type="InterPro" id="IPR006286">
    <property type="entry name" value="C56_PfpI-like"/>
</dbReference>
<dbReference type="PANTHER" id="PTHR42733">
    <property type="entry name" value="DJ-1 PROTEIN"/>
    <property type="match status" value="1"/>
</dbReference>
<dbReference type="Proteomes" id="UP000217005">
    <property type="component" value="Unassembled WGS sequence"/>
</dbReference>
<dbReference type="NCBIfam" id="TIGR01382">
    <property type="entry name" value="PfpI"/>
    <property type="match status" value="1"/>
</dbReference>
<proteinExistence type="inferred from homology"/>
<dbReference type="OrthoDB" id="9792284at2"/>
<organism evidence="3 4">
    <name type="scientific">Bordetella genomosp. 1</name>
    <dbReference type="NCBI Taxonomy" id="1395607"/>
    <lineage>
        <taxon>Bacteria</taxon>
        <taxon>Pseudomonadati</taxon>
        <taxon>Pseudomonadota</taxon>
        <taxon>Betaproteobacteria</taxon>
        <taxon>Burkholderiales</taxon>
        <taxon>Alcaligenaceae</taxon>
        <taxon>Bordetella</taxon>
    </lineage>
</organism>
<dbReference type="InterPro" id="IPR002818">
    <property type="entry name" value="DJ-1/PfpI"/>
</dbReference>
<dbReference type="GO" id="GO:0008233">
    <property type="term" value="F:peptidase activity"/>
    <property type="evidence" value="ECO:0007669"/>
    <property type="project" value="UniProtKB-KW"/>
</dbReference>
<protein>
    <submittedName>
        <fullName evidence="3">Protease</fullName>
    </submittedName>
</protein>